<feature type="compositionally biased region" description="Acidic residues" evidence="1">
    <location>
        <begin position="33"/>
        <end position="47"/>
    </location>
</feature>
<feature type="compositionally biased region" description="Basic and acidic residues" evidence="1">
    <location>
        <begin position="48"/>
        <end position="76"/>
    </location>
</feature>
<dbReference type="AlphaFoldDB" id="A0A5B7J244"/>
<name>A0A5B7J244_PORTR</name>
<protein>
    <submittedName>
        <fullName evidence="2">Uncharacterized protein</fullName>
    </submittedName>
</protein>
<keyword evidence="3" id="KW-1185">Reference proteome</keyword>
<gene>
    <name evidence="2" type="ORF">E2C01_081365</name>
</gene>
<sequence>MSEEVRRNMGVRYEGKGEEVNGTEKVKDKLIFVEEEEEEEEDDDDNDKDSNDEHSNNEYEHREGDTNEDKWVNKNG</sequence>
<dbReference type="EMBL" id="VSRR010071789">
    <property type="protein sequence ID" value="MPC86534.1"/>
    <property type="molecule type" value="Genomic_DNA"/>
</dbReference>
<feature type="compositionally biased region" description="Basic and acidic residues" evidence="1">
    <location>
        <begin position="1"/>
        <end position="32"/>
    </location>
</feature>
<organism evidence="2 3">
    <name type="scientific">Portunus trituberculatus</name>
    <name type="common">Swimming crab</name>
    <name type="synonym">Neptunus trituberculatus</name>
    <dbReference type="NCBI Taxonomy" id="210409"/>
    <lineage>
        <taxon>Eukaryota</taxon>
        <taxon>Metazoa</taxon>
        <taxon>Ecdysozoa</taxon>
        <taxon>Arthropoda</taxon>
        <taxon>Crustacea</taxon>
        <taxon>Multicrustacea</taxon>
        <taxon>Malacostraca</taxon>
        <taxon>Eumalacostraca</taxon>
        <taxon>Eucarida</taxon>
        <taxon>Decapoda</taxon>
        <taxon>Pleocyemata</taxon>
        <taxon>Brachyura</taxon>
        <taxon>Eubrachyura</taxon>
        <taxon>Portunoidea</taxon>
        <taxon>Portunidae</taxon>
        <taxon>Portuninae</taxon>
        <taxon>Portunus</taxon>
    </lineage>
</organism>
<evidence type="ECO:0000313" key="2">
    <source>
        <dbReference type="EMBL" id="MPC86534.1"/>
    </source>
</evidence>
<reference evidence="2 3" key="1">
    <citation type="submission" date="2019-05" db="EMBL/GenBank/DDBJ databases">
        <title>Another draft genome of Portunus trituberculatus and its Hox gene families provides insights of decapod evolution.</title>
        <authorList>
            <person name="Jeong J.-H."/>
            <person name="Song I."/>
            <person name="Kim S."/>
            <person name="Choi T."/>
            <person name="Kim D."/>
            <person name="Ryu S."/>
            <person name="Kim W."/>
        </authorList>
    </citation>
    <scope>NUCLEOTIDE SEQUENCE [LARGE SCALE GENOMIC DNA]</scope>
    <source>
        <tissue evidence="2">Muscle</tissue>
    </source>
</reference>
<proteinExistence type="predicted"/>
<evidence type="ECO:0000313" key="3">
    <source>
        <dbReference type="Proteomes" id="UP000324222"/>
    </source>
</evidence>
<evidence type="ECO:0000256" key="1">
    <source>
        <dbReference type="SAM" id="MobiDB-lite"/>
    </source>
</evidence>
<dbReference type="Proteomes" id="UP000324222">
    <property type="component" value="Unassembled WGS sequence"/>
</dbReference>
<feature type="region of interest" description="Disordered" evidence="1">
    <location>
        <begin position="1"/>
        <end position="76"/>
    </location>
</feature>
<comment type="caution">
    <text evidence="2">The sequence shown here is derived from an EMBL/GenBank/DDBJ whole genome shotgun (WGS) entry which is preliminary data.</text>
</comment>
<accession>A0A5B7J244</accession>